<organism evidence="2">
    <name type="scientific">Pelagomonas calceolata</name>
    <dbReference type="NCBI Taxonomy" id="35677"/>
    <lineage>
        <taxon>Eukaryota</taxon>
        <taxon>Sar</taxon>
        <taxon>Stramenopiles</taxon>
        <taxon>Ochrophyta</taxon>
        <taxon>Pelagophyceae</taxon>
        <taxon>Pelagomonadales</taxon>
        <taxon>Pelagomonadaceae</taxon>
        <taxon>Pelagomonas</taxon>
    </lineage>
</organism>
<sequence>MILRTLTLAAAAQGLALTRSRPRTRLQAEKPAWADAVKDEAVAEDVVADSPSLFDFFGGASVNSEAAKALKEEMRKMAATVDAAVADAQKAQKQYAQAVNNAERAEKAAVQREERAIKATEAAKEAASTLRGPPPAAELERAKVEGEAEAEEQIAACKVREAAAFERTAKLIEQREADVKKAVEENRALLAAAETEKNRAERAQKAAEQRRDAAIAQAKNIADSSVRRAEAEVERLKNEASGTATKIDPTAAAVAGGLCGLLLCNTVGLAQLDLLGAGAGAAAMFAALDSMGAPEKEKVEAK</sequence>
<reference evidence="3" key="2">
    <citation type="submission" date="2021-11" db="EMBL/GenBank/DDBJ databases">
        <authorList>
            <consortium name="Genoscope - CEA"/>
            <person name="William W."/>
        </authorList>
    </citation>
    <scope>NUCLEOTIDE SEQUENCE</scope>
</reference>
<protein>
    <submittedName>
        <fullName evidence="2">Uncharacterized protein</fullName>
    </submittedName>
</protein>
<gene>
    <name evidence="2" type="ORF">PCAL00307_LOCUS846</name>
    <name evidence="3" type="ORF">PECAL_3P10930</name>
</gene>
<evidence type="ECO:0000313" key="2">
    <source>
        <dbReference type="EMBL" id="CAE0685412.1"/>
    </source>
</evidence>
<evidence type="ECO:0000313" key="4">
    <source>
        <dbReference type="Proteomes" id="UP000789595"/>
    </source>
</evidence>
<evidence type="ECO:0000256" key="1">
    <source>
        <dbReference type="SAM" id="Coils"/>
    </source>
</evidence>
<feature type="coiled-coil region" evidence="1">
    <location>
        <begin position="67"/>
        <end position="246"/>
    </location>
</feature>
<proteinExistence type="predicted"/>
<accession>A0A7S4E201</accession>
<evidence type="ECO:0000313" key="3">
    <source>
        <dbReference type="EMBL" id="CAH0371164.1"/>
    </source>
</evidence>
<dbReference type="EMBL" id="HBIW01000992">
    <property type="protein sequence ID" value="CAE0685412.1"/>
    <property type="molecule type" value="Transcribed_RNA"/>
</dbReference>
<name>A0A7S4E201_9STRA</name>
<dbReference type="Proteomes" id="UP000789595">
    <property type="component" value="Unassembled WGS sequence"/>
</dbReference>
<reference evidence="2" key="1">
    <citation type="submission" date="2021-01" db="EMBL/GenBank/DDBJ databases">
        <authorList>
            <person name="Corre E."/>
            <person name="Pelletier E."/>
            <person name="Niang G."/>
            <person name="Scheremetjew M."/>
            <person name="Finn R."/>
            <person name="Kale V."/>
            <person name="Holt S."/>
            <person name="Cochrane G."/>
            <person name="Meng A."/>
            <person name="Brown T."/>
            <person name="Cohen L."/>
        </authorList>
    </citation>
    <scope>NUCLEOTIDE SEQUENCE</scope>
    <source>
        <strain evidence="2">CCMP1756</strain>
    </source>
</reference>
<dbReference type="EMBL" id="CAKKNE010000003">
    <property type="protein sequence ID" value="CAH0371164.1"/>
    <property type="molecule type" value="Genomic_DNA"/>
</dbReference>
<dbReference type="AlphaFoldDB" id="A0A7S4E201"/>
<keyword evidence="4" id="KW-1185">Reference proteome</keyword>
<keyword evidence="1" id="KW-0175">Coiled coil</keyword>